<organism evidence="2 3">
    <name type="scientific">Lentisphaera profundi</name>
    <dbReference type="NCBI Taxonomy" id="1658616"/>
    <lineage>
        <taxon>Bacteria</taxon>
        <taxon>Pseudomonadati</taxon>
        <taxon>Lentisphaerota</taxon>
        <taxon>Lentisphaeria</taxon>
        <taxon>Lentisphaerales</taxon>
        <taxon>Lentisphaeraceae</taxon>
        <taxon>Lentisphaera</taxon>
    </lineage>
</organism>
<feature type="region of interest" description="Disordered" evidence="1">
    <location>
        <begin position="46"/>
        <end position="65"/>
    </location>
</feature>
<evidence type="ECO:0000313" key="3">
    <source>
        <dbReference type="Proteomes" id="UP001214250"/>
    </source>
</evidence>
<protein>
    <submittedName>
        <fullName evidence="2">VF530 family protein</fullName>
    </submittedName>
</protein>
<dbReference type="Pfam" id="PF09905">
    <property type="entry name" value="VF530"/>
    <property type="match status" value="1"/>
</dbReference>
<dbReference type="InterPro" id="IPR018668">
    <property type="entry name" value="DNA-binding_VF530-like"/>
</dbReference>
<feature type="region of interest" description="Disordered" evidence="1">
    <location>
        <begin position="1"/>
        <end position="39"/>
    </location>
</feature>
<gene>
    <name evidence="2" type="ORF">PQO03_21320</name>
</gene>
<dbReference type="InterPro" id="IPR036361">
    <property type="entry name" value="SAP_dom_sf"/>
</dbReference>
<accession>A0ABY7VWR9</accession>
<reference evidence="2 3" key="1">
    <citation type="submission" date="2023-02" db="EMBL/GenBank/DDBJ databases">
        <title>Genome sequence of Lentisphaera profundi SAORIC-696.</title>
        <authorList>
            <person name="Kim e."/>
            <person name="Cho J.-C."/>
            <person name="Choi A."/>
            <person name="Kang I."/>
        </authorList>
    </citation>
    <scope>NUCLEOTIDE SEQUENCE [LARGE SCALE GENOMIC DNA]</scope>
    <source>
        <strain evidence="2 3">SAORIC-696</strain>
    </source>
</reference>
<evidence type="ECO:0000256" key="1">
    <source>
        <dbReference type="SAM" id="MobiDB-lite"/>
    </source>
</evidence>
<sequence>MPSTSDNDSKNEELNQSISPDKLDVESTQDASPEIDVLDVEQVDKLTDESQNKELAQDASPEVDTLDVEQVDKLMDETQNKNPMDGVTLKIILINLEEYYGWKGLGERIDIRCFNHDPSMKSSLKFLRKNEWARKKVEALYELTFL</sequence>
<keyword evidence="3" id="KW-1185">Reference proteome</keyword>
<name>A0ABY7VWR9_9BACT</name>
<proteinExistence type="predicted"/>
<dbReference type="Proteomes" id="UP001214250">
    <property type="component" value="Chromosome 2"/>
</dbReference>
<dbReference type="RefSeq" id="WP_274153230.1">
    <property type="nucleotide sequence ID" value="NZ_CP117812.1"/>
</dbReference>
<evidence type="ECO:0000313" key="2">
    <source>
        <dbReference type="EMBL" id="WDE98356.1"/>
    </source>
</evidence>
<dbReference type="EMBL" id="CP117812">
    <property type="protein sequence ID" value="WDE98356.1"/>
    <property type="molecule type" value="Genomic_DNA"/>
</dbReference>
<dbReference type="Gene3D" id="1.10.720.30">
    <property type="entry name" value="SAP domain"/>
    <property type="match status" value="1"/>
</dbReference>
<feature type="compositionally biased region" description="Basic and acidic residues" evidence="1">
    <location>
        <begin position="46"/>
        <end position="56"/>
    </location>
</feature>